<feature type="domain" description="Sld7 C-terminal" evidence="2">
    <location>
        <begin position="614"/>
        <end position="681"/>
    </location>
</feature>
<feature type="region of interest" description="Disordered" evidence="1">
    <location>
        <begin position="583"/>
        <end position="604"/>
    </location>
</feature>
<gene>
    <name evidence="3" type="ORF">NliqN6_1638</name>
</gene>
<reference evidence="3" key="1">
    <citation type="submission" date="2020-07" db="EMBL/GenBank/DDBJ databases">
        <title>Draft Genome Sequence of a Deep-Sea Yeast, Naganishia (Cryptococcus) liquefaciens strain N6.</title>
        <authorList>
            <person name="Han Y.W."/>
            <person name="Kajitani R."/>
            <person name="Morimoto H."/>
            <person name="Parhat M."/>
            <person name="Tsubouchi H."/>
            <person name="Bakenova O."/>
            <person name="Ogata M."/>
            <person name="Argunhan B."/>
            <person name="Aoki R."/>
            <person name="Kajiwara S."/>
            <person name="Itoh T."/>
            <person name="Iwasaki H."/>
        </authorList>
    </citation>
    <scope>NUCLEOTIDE SEQUENCE</scope>
    <source>
        <strain evidence="3">N6</strain>
    </source>
</reference>
<organism evidence="3 4">
    <name type="scientific">Naganishia liquefaciens</name>
    <dbReference type="NCBI Taxonomy" id="104408"/>
    <lineage>
        <taxon>Eukaryota</taxon>
        <taxon>Fungi</taxon>
        <taxon>Dikarya</taxon>
        <taxon>Basidiomycota</taxon>
        <taxon>Agaricomycotina</taxon>
        <taxon>Tremellomycetes</taxon>
        <taxon>Filobasidiales</taxon>
        <taxon>Filobasidiaceae</taxon>
        <taxon>Naganishia</taxon>
    </lineage>
</organism>
<dbReference type="EMBL" id="BLZA01000011">
    <property type="protein sequence ID" value="GHJ85236.1"/>
    <property type="molecule type" value="Genomic_DNA"/>
</dbReference>
<feature type="compositionally biased region" description="Polar residues" evidence="1">
    <location>
        <begin position="242"/>
        <end position="261"/>
    </location>
</feature>
<dbReference type="AlphaFoldDB" id="A0A8H3TQR7"/>
<dbReference type="Pfam" id="PF18596">
    <property type="entry name" value="Sld7_C"/>
    <property type="match status" value="1"/>
</dbReference>
<proteinExistence type="predicted"/>
<name>A0A8H3TQR7_9TREE</name>
<dbReference type="InterPro" id="IPR041260">
    <property type="entry name" value="Sld7_C"/>
</dbReference>
<feature type="compositionally biased region" description="Basic and acidic residues" evidence="1">
    <location>
        <begin position="182"/>
        <end position="191"/>
    </location>
</feature>
<feature type="region of interest" description="Disordered" evidence="1">
    <location>
        <begin position="83"/>
        <end position="140"/>
    </location>
</feature>
<evidence type="ECO:0000313" key="3">
    <source>
        <dbReference type="EMBL" id="GHJ85236.1"/>
    </source>
</evidence>
<feature type="region of interest" description="Disordered" evidence="1">
    <location>
        <begin position="409"/>
        <end position="549"/>
    </location>
</feature>
<feature type="compositionally biased region" description="Polar residues" evidence="1">
    <location>
        <begin position="587"/>
        <end position="599"/>
    </location>
</feature>
<evidence type="ECO:0000313" key="4">
    <source>
        <dbReference type="Proteomes" id="UP000620104"/>
    </source>
</evidence>
<evidence type="ECO:0000259" key="2">
    <source>
        <dbReference type="Pfam" id="PF18596"/>
    </source>
</evidence>
<protein>
    <recommendedName>
        <fullName evidence="2">Sld7 C-terminal domain-containing protein</fullName>
    </recommendedName>
</protein>
<feature type="region of interest" description="Disordered" evidence="1">
    <location>
        <begin position="179"/>
        <end position="203"/>
    </location>
</feature>
<feature type="region of interest" description="Disordered" evidence="1">
    <location>
        <begin position="1"/>
        <end position="20"/>
    </location>
</feature>
<feature type="region of interest" description="Disordered" evidence="1">
    <location>
        <begin position="215"/>
        <end position="276"/>
    </location>
</feature>
<feature type="compositionally biased region" description="Low complexity" evidence="1">
    <location>
        <begin position="224"/>
        <end position="241"/>
    </location>
</feature>
<evidence type="ECO:0000256" key="1">
    <source>
        <dbReference type="SAM" id="MobiDB-lite"/>
    </source>
</evidence>
<comment type="caution">
    <text evidence="3">The sequence shown here is derived from an EMBL/GenBank/DDBJ whole genome shotgun (WGS) entry which is preliminary data.</text>
</comment>
<feature type="compositionally biased region" description="Low complexity" evidence="1">
    <location>
        <begin position="477"/>
        <end position="491"/>
    </location>
</feature>
<accession>A0A8H3TQR7</accession>
<dbReference type="Proteomes" id="UP000620104">
    <property type="component" value="Unassembled WGS sequence"/>
</dbReference>
<keyword evidence="4" id="KW-1185">Reference proteome</keyword>
<dbReference type="OrthoDB" id="5599874at2759"/>
<feature type="compositionally biased region" description="Low complexity" evidence="1">
    <location>
        <begin position="450"/>
        <end position="468"/>
    </location>
</feature>
<sequence length="738" mass="79158">MSRYNPFAKPKIRPLPGIQSAPEFSTTVLAERQDVDGAVKVSGRNPFGARDGKEKALQILSMHQEGLSGSRSAKPETLHRNAQTTAEKGFPQSPTSQSQTTLADQEHVTSVSLPGQASDTTRSTPTHLKTTEQPLTPASQSVSRWRLLWRGGLEVGAQRYKLDGIAFCAKMTFSMPSLVQRDSTESTERPRTSGASETPAGSLNAMLNKETTMNEEGSYFPHEPTSSPPSSISTPLTAITPNAVTPRTQRPMLNTQPSVSDNVGPLHTPGGSATAKAFETSDPDLCLSLESMKGRQTLRVRGVERLGEDEVLGQDGDSGVHVYLDPSGNDKTSSLGGHAHSVLAQYVFNSICRGKLSAQGRTRKALVVTLGDDVIDASSSATFLIYGQLQEQDQASGTGRPKLELLAARRKPPPKPDPSQASLRPGQPLPRGKSYNPAERDDWLTRSLRRSASVASQAARMSRVRSQSTIYMPPPSSISRSFSRTSSVSTIHESTSQSAAAAAPPGKKLTPGRRGEKRKRSLQQQLAEDEEKRRRSGKISAGGIADESDVPKLSGMLATSGTALRKGSNSVNVDTEVIAVEDDDIPGNNNRTVNPALNQSTAARSRSSTISECETKNKASIKKRLLVAMETRGCGRSHTEFKEVFAVANKGVAFALRGEIGNATLEKSLIERIVKAHLDLYLPAHPDVITIDHDMPSVAQTISSIYSDAAHIPPDAASSHNGHAVAIDTHNDPNTTII</sequence>